<evidence type="ECO:0000313" key="2">
    <source>
        <dbReference type="EMBL" id="WVZ51225.1"/>
    </source>
</evidence>
<dbReference type="InterPro" id="IPR032567">
    <property type="entry name" value="RTL1-rel"/>
</dbReference>
<dbReference type="InterPro" id="IPR043128">
    <property type="entry name" value="Rev_trsase/Diguanyl_cyclase"/>
</dbReference>
<dbReference type="Gene3D" id="2.40.70.10">
    <property type="entry name" value="Acid Proteases"/>
    <property type="match status" value="1"/>
</dbReference>
<keyword evidence="3" id="KW-1185">Reference proteome</keyword>
<dbReference type="InterPro" id="IPR021109">
    <property type="entry name" value="Peptidase_aspartic_dom_sf"/>
</dbReference>
<evidence type="ECO:0000313" key="3">
    <source>
        <dbReference type="Proteomes" id="UP001341281"/>
    </source>
</evidence>
<evidence type="ECO:0000256" key="1">
    <source>
        <dbReference type="SAM" id="MobiDB-lite"/>
    </source>
</evidence>
<dbReference type="SUPFAM" id="SSF50630">
    <property type="entry name" value="Acid proteases"/>
    <property type="match status" value="1"/>
</dbReference>
<reference evidence="2 3" key="1">
    <citation type="submission" date="2024-02" db="EMBL/GenBank/DDBJ databases">
        <title>High-quality chromosome-scale genome assembly of Pensacola bahiagrass (Paspalum notatum Flugge var. saurae).</title>
        <authorList>
            <person name="Vega J.M."/>
            <person name="Podio M."/>
            <person name="Orjuela J."/>
            <person name="Siena L.A."/>
            <person name="Pessino S.C."/>
            <person name="Combes M.C."/>
            <person name="Mariac C."/>
            <person name="Albertini E."/>
            <person name="Pupilli F."/>
            <person name="Ortiz J.P.A."/>
            <person name="Leblanc O."/>
        </authorList>
    </citation>
    <scope>NUCLEOTIDE SEQUENCE [LARGE SCALE GENOMIC DNA]</scope>
    <source>
        <strain evidence="2">R1</strain>
        <tissue evidence="2">Leaf</tissue>
    </source>
</reference>
<organism evidence="2 3">
    <name type="scientific">Paspalum notatum var. saurae</name>
    <dbReference type="NCBI Taxonomy" id="547442"/>
    <lineage>
        <taxon>Eukaryota</taxon>
        <taxon>Viridiplantae</taxon>
        <taxon>Streptophyta</taxon>
        <taxon>Embryophyta</taxon>
        <taxon>Tracheophyta</taxon>
        <taxon>Spermatophyta</taxon>
        <taxon>Magnoliopsida</taxon>
        <taxon>Liliopsida</taxon>
        <taxon>Poales</taxon>
        <taxon>Poaceae</taxon>
        <taxon>PACMAD clade</taxon>
        <taxon>Panicoideae</taxon>
        <taxon>Andropogonodae</taxon>
        <taxon>Paspaleae</taxon>
        <taxon>Paspalinae</taxon>
        <taxon>Paspalum</taxon>
    </lineage>
</organism>
<dbReference type="PANTHER" id="PTHR15503">
    <property type="entry name" value="LDOC1 RELATED"/>
    <property type="match status" value="1"/>
</dbReference>
<dbReference type="PANTHER" id="PTHR15503:SF22">
    <property type="entry name" value="TRANSPOSON TY3-I GAG POLYPROTEIN"/>
    <property type="match status" value="1"/>
</dbReference>
<feature type="region of interest" description="Disordered" evidence="1">
    <location>
        <begin position="1"/>
        <end position="77"/>
    </location>
</feature>
<dbReference type="Gene3D" id="3.10.10.10">
    <property type="entry name" value="HIV Type 1 Reverse Transcriptase, subunit A, domain 1"/>
    <property type="match status" value="1"/>
</dbReference>
<dbReference type="Gene3D" id="3.30.70.270">
    <property type="match status" value="1"/>
</dbReference>
<dbReference type="CDD" id="cd00303">
    <property type="entry name" value="retropepsin_like"/>
    <property type="match status" value="1"/>
</dbReference>
<protein>
    <submittedName>
        <fullName evidence="2">Uncharacterized protein</fullName>
    </submittedName>
</protein>
<name>A0AAQ3SJ10_PASNO</name>
<proteinExistence type="predicted"/>
<accession>A0AAQ3SJ10</accession>
<gene>
    <name evidence="2" type="ORF">U9M48_002387</name>
</gene>
<dbReference type="Proteomes" id="UP001341281">
    <property type="component" value="Chromosome 01"/>
</dbReference>
<sequence length="619" mass="68741">MGSAPSAVGHPPAGTSVDTASGHRHEQINRVNGSGVITTLHPHPIKGTSDSTSMPHNSLESPDSTTHRMWESGGSSSSIGRLPKLQFPIFDGSQLIYRSNVSIERRLASSTLRNIMLYLCASCFTSNNVARCRSTLSNSLNSWISCLLMSLTMIPFIRFIDGPVDLDTACLIAQLQEEVGDSLKKEFHRTDGFSASKPGKPAYPLPLPPLKTDVLYRPHQKLKHHLNQLKSGGQHCVLFTVPRAYFCAEKWTRGHKCADTVQLNVIQKVLELFQVPSDPHSDNSDTEQPSEQPSEQLFLTLSVAAFLVQLFPKLSGQIQGHMITILVDSRSSHTFISAHVASQLTGLQSVVHPLQVANGHILQCSSQLPNASWSVHQYHFCSDFKVLPLYVYDMILGLDRLDKHSPMQVHWQQKWLSIPYNSSTVILYGILPQIPESSLLQVCAVDSAVDTVSASQLPEIQCLLDEFSSLFAASTGLPPPRDCDHTIPLIPGTSPVFIRPYRLTPALKDEVEVQIKEMLHSGIIQKSTSPFSSAVLLVKKKDNTWRFCVDYQQLNAITIKSKYLVPIIDELLDELFEAQGTFLSAMNSTLGPFLKKFILVFLDDILIYSKTYEEHLVHL</sequence>
<feature type="compositionally biased region" description="Polar residues" evidence="1">
    <location>
        <begin position="48"/>
        <end position="64"/>
    </location>
</feature>
<dbReference type="EMBL" id="CP144745">
    <property type="protein sequence ID" value="WVZ51225.1"/>
    <property type="molecule type" value="Genomic_DNA"/>
</dbReference>
<dbReference type="CDD" id="cd01647">
    <property type="entry name" value="RT_LTR"/>
    <property type="match status" value="1"/>
</dbReference>
<dbReference type="SUPFAM" id="SSF56672">
    <property type="entry name" value="DNA/RNA polymerases"/>
    <property type="match status" value="1"/>
</dbReference>
<dbReference type="InterPro" id="IPR043502">
    <property type="entry name" value="DNA/RNA_pol_sf"/>
</dbReference>
<dbReference type="Pfam" id="PF08284">
    <property type="entry name" value="RVP_2"/>
    <property type="match status" value="1"/>
</dbReference>
<dbReference type="AlphaFoldDB" id="A0AAQ3SJ10"/>